<dbReference type="PROSITE" id="PS00498">
    <property type="entry name" value="TYROSINASE_2"/>
    <property type="match status" value="1"/>
</dbReference>
<keyword evidence="2" id="KW-0186">Copper</keyword>
<dbReference type="RefSeq" id="XP_060586909.1">
    <property type="nucleotide sequence ID" value="XM_060730926.1"/>
</dbReference>
<feature type="domain" description="Tyrosinase copper-binding" evidence="5">
    <location>
        <begin position="244"/>
        <end position="255"/>
    </location>
</feature>
<organism evidence="6">
    <name type="scientific">Ruditapes philippinarum</name>
    <name type="common">Japanese carpet shell</name>
    <name type="synonym">Venerupis philippinarum</name>
    <dbReference type="NCBI Taxonomy" id="129788"/>
    <lineage>
        <taxon>Eukaryota</taxon>
        <taxon>Metazoa</taxon>
        <taxon>Spiralia</taxon>
        <taxon>Lophotrochozoa</taxon>
        <taxon>Mollusca</taxon>
        <taxon>Bivalvia</taxon>
        <taxon>Autobranchia</taxon>
        <taxon>Heteroconchia</taxon>
        <taxon>Euheterodonta</taxon>
        <taxon>Imparidentia</taxon>
        <taxon>Neoheterodontei</taxon>
        <taxon>Venerida</taxon>
        <taxon>Veneroidea</taxon>
        <taxon>Veneridae</taxon>
        <taxon>Ruditapes</taxon>
    </lineage>
</organism>
<dbReference type="PROSITE" id="PS00497">
    <property type="entry name" value="TYROSINASE_1"/>
    <property type="match status" value="1"/>
</dbReference>
<feature type="signal peptide" evidence="3">
    <location>
        <begin position="1"/>
        <end position="22"/>
    </location>
</feature>
<feature type="chain" id="PRO_5019364698" evidence="3">
    <location>
        <begin position="23"/>
        <end position="383"/>
    </location>
</feature>
<proteinExistence type="evidence at transcript level"/>
<dbReference type="InterPro" id="IPR050316">
    <property type="entry name" value="Tyrosinase/Hemocyanin"/>
</dbReference>
<dbReference type="RefSeq" id="XP_060586908.1">
    <property type="nucleotide sequence ID" value="XM_060730925.1"/>
</dbReference>
<dbReference type="Gene3D" id="1.10.1280.10">
    <property type="entry name" value="Di-copper center containing domain from catechol oxidase"/>
    <property type="match status" value="1"/>
</dbReference>
<evidence type="ECO:0000259" key="5">
    <source>
        <dbReference type="PROSITE" id="PS00498"/>
    </source>
</evidence>
<accession>A0A411KAP3</accession>
<dbReference type="PANTHER" id="PTHR11474">
    <property type="entry name" value="TYROSINASE FAMILY MEMBER"/>
    <property type="match status" value="1"/>
</dbReference>
<evidence type="ECO:0000313" key="6">
    <source>
        <dbReference type="EMBL" id="QBC75368.1"/>
    </source>
</evidence>
<dbReference type="PRINTS" id="PR00092">
    <property type="entry name" value="TYROSINASE"/>
</dbReference>
<dbReference type="SUPFAM" id="SSF48056">
    <property type="entry name" value="Di-copper centre-containing domain"/>
    <property type="match status" value="1"/>
</dbReference>
<keyword evidence="1" id="KW-0479">Metal-binding</keyword>
<evidence type="ECO:0000256" key="2">
    <source>
        <dbReference type="ARBA" id="ARBA00023008"/>
    </source>
</evidence>
<feature type="domain" description="Tyrosinase copper-binding" evidence="4">
    <location>
        <begin position="105"/>
        <end position="122"/>
    </location>
</feature>
<evidence type="ECO:0000256" key="1">
    <source>
        <dbReference type="ARBA" id="ARBA00022723"/>
    </source>
</evidence>
<dbReference type="Pfam" id="PF00264">
    <property type="entry name" value="Tyrosinase"/>
    <property type="match status" value="1"/>
</dbReference>
<dbReference type="AlphaFoldDB" id="A0A411KAP3"/>
<dbReference type="EMBL" id="MH392190">
    <property type="protein sequence ID" value="QBC75368.1"/>
    <property type="molecule type" value="mRNA"/>
</dbReference>
<dbReference type="GeneID" id="132742487"/>
<sequence length="383" mass="43724">MPSLAICVLFILVLFPNYDIDAQQTSLTSANRSLDPRFLNWLNSLFFLPPEGELRVRKEYRMLTDAERNNFHNSIRLLKQDTSVPPNKFDALASLHHLNTALSAHGGPNFLGWHRVYLVLFENAMREKVANVTIPYWDNTIEEGLQSPRQSILFSPLFMGTANGQVTQGPFSFWSTPFGPLGRDVGNDRRLMNPNDISAIMSQTIIADITNPNAPDATNIEELHNDVHVYLGQQMSRIESASYDPLFYIHHAFIDYLWEDFRTNQRMRGLDPARDYPRIVGEQTHQPLASMGLGRLLVIDGINDIFTRRIYRYERRPTCIPNSNNCGSQYLRCDWSRQRCVPLIMNQNSPTAMAQTGPVVQRLPWWSRQGGATTFGNGQFVFG</sequence>
<evidence type="ECO:0000256" key="3">
    <source>
        <dbReference type="SAM" id="SignalP"/>
    </source>
</evidence>
<keyword evidence="3" id="KW-0732">Signal</keyword>
<name>A0A411KAP3_RUDPH</name>
<dbReference type="InterPro" id="IPR008922">
    <property type="entry name" value="Di-copper_centre_dom_sf"/>
</dbReference>
<dbReference type="GO" id="GO:0046872">
    <property type="term" value="F:metal ion binding"/>
    <property type="evidence" value="ECO:0007669"/>
    <property type="project" value="UniProtKB-KW"/>
</dbReference>
<dbReference type="InterPro" id="IPR002227">
    <property type="entry name" value="Tyrosinase_Cu-bd"/>
</dbReference>
<evidence type="ECO:0000259" key="4">
    <source>
        <dbReference type="PROSITE" id="PS00497"/>
    </source>
</evidence>
<reference evidence="6" key="1">
    <citation type="submission" date="2018-05" db="EMBL/GenBank/DDBJ databases">
        <title>Transcriptome analysis and cloning of shell color related genes in Ruditapes philippinarum.</title>
        <authorList>
            <person name="Jiang L."/>
            <person name="Nie H."/>
        </authorList>
    </citation>
    <scope>NUCLEOTIDE SEQUENCE</scope>
</reference>
<dbReference type="GO" id="GO:0016491">
    <property type="term" value="F:oxidoreductase activity"/>
    <property type="evidence" value="ECO:0007669"/>
    <property type="project" value="InterPro"/>
</dbReference>
<protein>
    <submittedName>
        <fullName evidence="6">Tyrosinase</fullName>
    </submittedName>
</protein>
<dbReference type="PANTHER" id="PTHR11474:SF126">
    <property type="entry name" value="TYROSINASE-LIKE PROTEIN TYR-1-RELATED"/>
    <property type="match status" value="1"/>
</dbReference>